<keyword evidence="5" id="KW-0378">Hydrolase</keyword>
<evidence type="ECO:0000313" key="16">
    <source>
        <dbReference type="EMBL" id="VVD04598.1"/>
    </source>
</evidence>
<evidence type="ECO:0000256" key="3">
    <source>
        <dbReference type="ARBA" id="ARBA00022723"/>
    </source>
</evidence>
<comment type="subcellular location">
    <subcellularLocation>
        <location evidence="1">Nucleus</location>
    </subcellularLocation>
</comment>
<comment type="similarity">
    <text evidence="2">Belongs to the helicase family. RecQ subfamily.</text>
</comment>
<dbReference type="EMBL" id="FZQP02006871">
    <property type="protein sequence ID" value="VVD04598.1"/>
    <property type="molecule type" value="Genomic_DNA"/>
</dbReference>
<dbReference type="InterPro" id="IPR002464">
    <property type="entry name" value="DNA/RNA_helicase_DEAH_CS"/>
</dbReference>
<keyword evidence="9" id="KW-0413">Isomerase</keyword>
<keyword evidence="10" id="KW-0539">Nucleus</keyword>
<dbReference type="Gene3D" id="3.40.50.300">
    <property type="entry name" value="P-loop containing nucleotide triphosphate hydrolases"/>
    <property type="match status" value="2"/>
</dbReference>
<keyword evidence="3" id="KW-0479">Metal-binding</keyword>
<dbReference type="GO" id="GO:0000724">
    <property type="term" value="P:double-strand break repair via homologous recombination"/>
    <property type="evidence" value="ECO:0007669"/>
    <property type="project" value="TreeGrafter"/>
</dbReference>
<reference evidence="16 17" key="1">
    <citation type="submission" date="2017-07" db="EMBL/GenBank/DDBJ databases">
        <authorList>
            <person name="Talla V."/>
            <person name="Backstrom N."/>
        </authorList>
    </citation>
    <scope>NUCLEOTIDE SEQUENCE [LARGE SCALE GENOMIC DNA]</scope>
</reference>
<dbReference type="InterPro" id="IPR001650">
    <property type="entry name" value="Helicase_C-like"/>
</dbReference>
<dbReference type="Pfam" id="PF00271">
    <property type="entry name" value="Helicase_C"/>
    <property type="match status" value="1"/>
</dbReference>
<evidence type="ECO:0000256" key="1">
    <source>
        <dbReference type="ARBA" id="ARBA00004123"/>
    </source>
</evidence>
<comment type="catalytic activity">
    <reaction evidence="13">
        <text>ATP + H2O = ADP + phosphate + H(+)</text>
        <dbReference type="Rhea" id="RHEA:13065"/>
        <dbReference type="ChEBI" id="CHEBI:15377"/>
        <dbReference type="ChEBI" id="CHEBI:15378"/>
        <dbReference type="ChEBI" id="CHEBI:30616"/>
        <dbReference type="ChEBI" id="CHEBI:43474"/>
        <dbReference type="ChEBI" id="CHEBI:456216"/>
    </reaction>
</comment>
<keyword evidence="8" id="KW-0238">DNA-binding</keyword>
<evidence type="ECO:0000256" key="11">
    <source>
        <dbReference type="ARBA" id="ARBA00034617"/>
    </source>
</evidence>
<dbReference type="FunFam" id="3.40.50.300:FF:000444">
    <property type="entry name" value="ATP-dependent DNA helicase"/>
    <property type="match status" value="1"/>
</dbReference>
<dbReference type="EC" id="5.6.2.4" evidence="12"/>
<accession>A0A5E4R2K7</accession>
<dbReference type="Pfam" id="PF00270">
    <property type="entry name" value="DEAD"/>
    <property type="match status" value="1"/>
</dbReference>
<dbReference type="Proteomes" id="UP000324832">
    <property type="component" value="Unassembled WGS sequence"/>
</dbReference>
<dbReference type="SMART" id="SM00490">
    <property type="entry name" value="HELICc"/>
    <property type="match status" value="1"/>
</dbReference>
<evidence type="ECO:0000256" key="2">
    <source>
        <dbReference type="ARBA" id="ARBA00005446"/>
    </source>
</evidence>
<dbReference type="InterPro" id="IPR014001">
    <property type="entry name" value="Helicase_ATP-bd"/>
</dbReference>
<gene>
    <name evidence="16" type="ORF">LSINAPIS_LOCUS14312</name>
</gene>
<dbReference type="PANTHER" id="PTHR13710">
    <property type="entry name" value="DNA HELICASE RECQ FAMILY MEMBER"/>
    <property type="match status" value="1"/>
</dbReference>
<dbReference type="GO" id="GO:0009378">
    <property type="term" value="F:four-way junction helicase activity"/>
    <property type="evidence" value="ECO:0007669"/>
    <property type="project" value="TreeGrafter"/>
</dbReference>
<comment type="catalytic activity">
    <reaction evidence="11">
        <text>Couples ATP hydrolysis with the unwinding of duplex DNA by translocating in the 3'-5' direction.</text>
        <dbReference type="EC" id="5.6.2.4"/>
    </reaction>
</comment>
<dbReference type="GO" id="GO:0003677">
    <property type="term" value="F:DNA binding"/>
    <property type="evidence" value="ECO:0007669"/>
    <property type="project" value="UniProtKB-KW"/>
</dbReference>
<evidence type="ECO:0000259" key="15">
    <source>
        <dbReference type="PROSITE" id="PS51194"/>
    </source>
</evidence>
<dbReference type="GO" id="GO:0005737">
    <property type="term" value="C:cytoplasm"/>
    <property type="evidence" value="ECO:0007669"/>
    <property type="project" value="TreeGrafter"/>
</dbReference>
<dbReference type="SUPFAM" id="SSF52540">
    <property type="entry name" value="P-loop containing nucleoside triphosphate hydrolases"/>
    <property type="match status" value="1"/>
</dbReference>
<dbReference type="GO" id="GO:0016787">
    <property type="term" value="F:hydrolase activity"/>
    <property type="evidence" value="ECO:0007669"/>
    <property type="project" value="UniProtKB-KW"/>
</dbReference>
<keyword evidence="17" id="KW-1185">Reference proteome</keyword>
<evidence type="ECO:0000256" key="13">
    <source>
        <dbReference type="ARBA" id="ARBA00049360"/>
    </source>
</evidence>
<evidence type="ECO:0000256" key="7">
    <source>
        <dbReference type="ARBA" id="ARBA00022840"/>
    </source>
</evidence>
<evidence type="ECO:0000256" key="4">
    <source>
        <dbReference type="ARBA" id="ARBA00022741"/>
    </source>
</evidence>
<dbReference type="GO" id="GO:0046872">
    <property type="term" value="F:metal ion binding"/>
    <property type="evidence" value="ECO:0007669"/>
    <property type="project" value="UniProtKB-KW"/>
</dbReference>
<dbReference type="NCBIfam" id="TIGR00614">
    <property type="entry name" value="recQ_fam"/>
    <property type="match status" value="1"/>
</dbReference>
<evidence type="ECO:0000313" key="17">
    <source>
        <dbReference type="Proteomes" id="UP000324832"/>
    </source>
</evidence>
<evidence type="ECO:0000256" key="8">
    <source>
        <dbReference type="ARBA" id="ARBA00023125"/>
    </source>
</evidence>
<dbReference type="GO" id="GO:0005524">
    <property type="term" value="F:ATP binding"/>
    <property type="evidence" value="ECO:0007669"/>
    <property type="project" value="UniProtKB-KW"/>
</dbReference>
<dbReference type="GO" id="GO:0005694">
    <property type="term" value="C:chromosome"/>
    <property type="evidence" value="ECO:0007669"/>
    <property type="project" value="TreeGrafter"/>
</dbReference>
<dbReference type="InterPro" id="IPR004589">
    <property type="entry name" value="DNA_helicase_ATP-dep_RecQ"/>
</dbReference>
<dbReference type="InterPro" id="IPR011545">
    <property type="entry name" value="DEAD/DEAH_box_helicase_dom"/>
</dbReference>
<evidence type="ECO:0000259" key="14">
    <source>
        <dbReference type="PROSITE" id="PS51192"/>
    </source>
</evidence>
<proteinExistence type="inferred from homology"/>
<evidence type="ECO:0000256" key="10">
    <source>
        <dbReference type="ARBA" id="ARBA00023242"/>
    </source>
</evidence>
<dbReference type="GO" id="GO:0005634">
    <property type="term" value="C:nucleus"/>
    <property type="evidence" value="ECO:0007669"/>
    <property type="project" value="UniProtKB-SubCell"/>
</dbReference>
<evidence type="ECO:0000256" key="5">
    <source>
        <dbReference type="ARBA" id="ARBA00022801"/>
    </source>
</evidence>
<keyword evidence="7" id="KW-0067">ATP-binding</keyword>
<keyword evidence="4" id="KW-0547">Nucleotide-binding</keyword>
<dbReference type="Gene3D" id="6.10.250.3140">
    <property type="match status" value="1"/>
</dbReference>
<evidence type="ECO:0000256" key="12">
    <source>
        <dbReference type="ARBA" id="ARBA00034808"/>
    </source>
</evidence>
<dbReference type="InterPro" id="IPR027417">
    <property type="entry name" value="P-loop_NTPase"/>
</dbReference>
<dbReference type="PROSITE" id="PS00690">
    <property type="entry name" value="DEAH_ATP_HELICASE"/>
    <property type="match status" value="1"/>
</dbReference>
<evidence type="ECO:0000256" key="6">
    <source>
        <dbReference type="ARBA" id="ARBA00022806"/>
    </source>
</evidence>
<dbReference type="CDD" id="cd18794">
    <property type="entry name" value="SF2_C_RecQ"/>
    <property type="match status" value="1"/>
</dbReference>
<feature type="domain" description="Helicase ATP-binding" evidence="14">
    <location>
        <begin position="27"/>
        <end position="202"/>
    </location>
</feature>
<dbReference type="AlphaFoldDB" id="A0A5E4R2K7"/>
<dbReference type="SMART" id="SM00487">
    <property type="entry name" value="DEXDc"/>
    <property type="match status" value="1"/>
</dbReference>
<dbReference type="GO" id="GO:0043138">
    <property type="term" value="F:3'-5' DNA helicase activity"/>
    <property type="evidence" value="ECO:0007669"/>
    <property type="project" value="UniProtKB-EC"/>
</dbReference>
<dbReference type="PROSITE" id="PS51194">
    <property type="entry name" value="HELICASE_CTER"/>
    <property type="match status" value="1"/>
</dbReference>
<organism evidence="16 17">
    <name type="scientific">Leptidea sinapis</name>
    <dbReference type="NCBI Taxonomy" id="189913"/>
    <lineage>
        <taxon>Eukaryota</taxon>
        <taxon>Metazoa</taxon>
        <taxon>Ecdysozoa</taxon>
        <taxon>Arthropoda</taxon>
        <taxon>Hexapoda</taxon>
        <taxon>Insecta</taxon>
        <taxon>Pterygota</taxon>
        <taxon>Neoptera</taxon>
        <taxon>Endopterygota</taxon>
        <taxon>Lepidoptera</taxon>
        <taxon>Glossata</taxon>
        <taxon>Ditrysia</taxon>
        <taxon>Papilionoidea</taxon>
        <taxon>Pieridae</taxon>
        <taxon>Dismorphiinae</taxon>
        <taxon>Leptidea</taxon>
    </lineage>
</organism>
<name>A0A5E4R2K7_9NEOP</name>
<feature type="domain" description="Helicase C-terminal" evidence="15">
    <location>
        <begin position="230"/>
        <end position="386"/>
    </location>
</feature>
<evidence type="ECO:0000256" key="9">
    <source>
        <dbReference type="ARBA" id="ARBA00023235"/>
    </source>
</evidence>
<sequence>MDNVLEKLFQCFGHKKFKSELQERAVRAITRGVHDVYVSMPTGSGKSLCFQLPAMLQDNKVAIVFSPLLALIKDQIDHLAKLKIPAESINSKITSKERERILNDLHSMKPTTRFLYITPEQAATGTFKSLLDHLVKYKKVSYIVVDEAHCVSEWGHDFRPDYLKLGNLREQYKSIPWVALTATASTEVTKDILENLKLLHPVAQFKTPSFRRNLFYDVVYQNCIEDEVGDLAEFLRKCLKDDDNIKPKDKSSAIVYCRTRDQTEDIAKMLTSRGLKSMAYHGGLKGSERVLVQEQWFNGEFPCVCATVSFGMGVDKATVRAVVHWGLPQNVAAYYQESGRAGRDGKPSFCRVYYCRSERNAVDFLLKSEIARAKTPEQKQRCKNAYKSFEIMVKYCEDEAPKCGGRCDACADSRGVRRALEQHMRRAMSATLQRAGFVSHDDSSDLEIESYYGDGGDESDGENERRRVAQETRSLIMKEFANRKRSIESERLKDNDSQSAKYSKCKAADSTGTKVNGLTVACRESYLSLLTDALNNNMTNMKGIEEPTRALSRRDIEQCAVELEYEAFSNSTVISLYRRCSESLYPALKNYEPKKHETLGEFVKDFEKKRREESQKDRSFVTAAQ</sequence>
<dbReference type="PROSITE" id="PS51192">
    <property type="entry name" value="HELICASE_ATP_BIND_1"/>
    <property type="match status" value="1"/>
</dbReference>
<protein>
    <recommendedName>
        <fullName evidence="12">DNA 3'-5' helicase</fullName>
        <ecNumber evidence="12">5.6.2.4</ecNumber>
    </recommendedName>
</protein>
<dbReference type="PANTHER" id="PTHR13710:SF152">
    <property type="entry name" value="ATP-DEPENDENT DNA HELICASE Q5"/>
    <property type="match status" value="1"/>
</dbReference>
<keyword evidence="6" id="KW-0347">Helicase</keyword>